<feature type="compositionally biased region" description="Polar residues" evidence="1">
    <location>
        <begin position="101"/>
        <end position="128"/>
    </location>
</feature>
<comment type="caution">
    <text evidence="2">The sequence shown here is derived from an EMBL/GenBank/DDBJ whole genome shotgun (WGS) entry which is preliminary data.</text>
</comment>
<evidence type="ECO:0000313" key="2">
    <source>
        <dbReference type="EMBL" id="MBW0549616.1"/>
    </source>
</evidence>
<dbReference type="AlphaFoldDB" id="A0A9Q3ITE0"/>
<evidence type="ECO:0000313" key="3">
    <source>
        <dbReference type="Proteomes" id="UP000765509"/>
    </source>
</evidence>
<proteinExistence type="predicted"/>
<name>A0A9Q3ITE0_9BASI</name>
<dbReference type="EMBL" id="AVOT02054967">
    <property type="protein sequence ID" value="MBW0549616.1"/>
    <property type="molecule type" value="Genomic_DNA"/>
</dbReference>
<accession>A0A9Q3ITE0</accession>
<sequence length="178" mass="19985">MIACIGCTQPQPAHTSEKFHSVVVCRGRPPRTTPEQDKSRLFLTRRLIQHPVLSITMWYNFLKEVLHLEFNRLYFKLKYCMLYHRVTLTGPEEEVGPRKAQQPSGSSPSLHKQNSASASAKQGQGNPKEQSEGQAKGKATGKIQVEQALPTELQNPQEGEDSHEQCVQYGKNSDGVKK</sequence>
<protein>
    <submittedName>
        <fullName evidence="2">Uncharacterized protein</fullName>
    </submittedName>
</protein>
<organism evidence="2 3">
    <name type="scientific">Austropuccinia psidii MF-1</name>
    <dbReference type="NCBI Taxonomy" id="1389203"/>
    <lineage>
        <taxon>Eukaryota</taxon>
        <taxon>Fungi</taxon>
        <taxon>Dikarya</taxon>
        <taxon>Basidiomycota</taxon>
        <taxon>Pucciniomycotina</taxon>
        <taxon>Pucciniomycetes</taxon>
        <taxon>Pucciniales</taxon>
        <taxon>Sphaerophragmiaceae</taxon>
        <taxon>Austropuccinia</taxon>
    </lineage>
</organism>
<feature type="region of interest" description="Disordered" evidence="1">
    <location>
        <begin position="91"/>
        <end position="178"/>
    </location>
</feature>
<keyword evidence="3" id="KW-1185">Reference proteome</keyword>
<dbReference type="Proteomes" id="UP000765509">
    <property type="component" value="Unassembled WGS sequence"/>
</dbReference>
<evidence type="ECO:0000256" key="1">
    <source>
        <dbReference type="SAM" id="MobiDB-lite"/>
    </source>
</evidence>
<reference evidence="2" key="1">
    <citation type="submission" date="2021-03" db="EMBL/GenBank/DDBJ databases">
        <title>Draft genome sequence of rust myrtle Austropuccinia psidii MF-1, a brazilian biotype.</title>
        <authorList>
            <person name="Quecine M.C."/>
            <person name="Pachon D.M.R."/>
            <person name="Bonatelli M.L."/>
            <person name="Correr F.H."/>
            <person name="Franceschini L.M."/>
            <person name="Leite T.F."/>
            <person name="Margarido G.R.A."/>
            <person name="Almeida C.A."/>
            <person name="Ferrarezi J.A."/>
            <person name="Labate C.A."/>
        </authorList>
    </citation>
    <scope>NUCLEOTIDE SEQUENCE</scope>
    <source>
        <strain evidence="2">MF-1</strain>
    </source>
</reference>
<gene>
    <name evidence="2" type="ORF">O181_089331</name>
</gene>